<dbReference type="EMBL" id="JBBDGN010000002">
    <property type="protein sequence ID" value="MEJ1090889.1"/>
    <property type="molecule type" value="Genomic_DNA"/>
</dbReference>
<feature type="transmembrane region" description="Helical" evidence="1">
    <location>
        <begin position="207"/>
        <end position="226"/>
    </location>
</feature>
<feature type="chain" id="PRO_5046198368" description="ABC transporter permease" evidence="2">
    <location>
        <begin position="19"/>
        <end position="314"/>
    </location>
</feature>
<evidence type="ECO:0000313" key="4">
    <source>
        <dbReference type="Proteomes" id="UP001366085"/>
    </source>
</evidence>
<organism evidence="3 4">
    <name type="scientific">Microbacterium istanbulense</name>
    <dbReference type="NCBI Taxonomy" id="3122049"/>
    <lineage>
        <taxon>Bacteria</taxon>
        <taxon>Bacillati</taxon>
        <taxon>Actinomycetota</taxon>
        <taxon>Actinomycetes</taxon>
        <taxon>Micrococcales</taxon>
        <taxon>Microbacteriaceae</taxon>
        <taxon>Microbacterium</taxon>
    </lineage>
</organism>
<keyword evidence="4" id="KW-1185">Reference proteome</keyword>
<dbReference type="Proteomes" id="UP001366085">
    <property type="component" value="Unassembled WGS sequence"/>
</dbReference>
<proteinExistence type="predicted"/>
<keyword evidence="1" id="KW-0472">Membrane</keyword>
<evidence type="ECO:0008006" key="5">
    <source>
        <dbReference type="Google" id="ProtNLM"/>
    </source>
</evidence>
<feature type="signal peptide" evidence="2">
    <location>
        <begin position="1"/>
        <end position="18"/>
    </location>
</feature>
<sequence length="314" mass="32116">MLLVAVLMGVAMSGLQVADWTTLDRQLDAADASGHTVISFGATPQAQTEIAISSCEALTHAPGVEVAGAMIPSGRTTVDQLGSGISAVRASSSLVPELTRAEVAVGDLLAPASAGVITGDSGYVRTYVAASPRPPGIDVNSAVISPLLTADVSTAYCVARLSSFADVDALAPILLSSLSSSGAPPAVRTVSDTFDPVDAYLNRTTRWAPAGVGVVCAFISLVLLLARGSEIAAYRLSGTSRRSMMLLCVIEQSVYAAVMWCSVTLTALALAPFLGSVSAVVAAGGIAACVWLALYSVGAYVNVRRDPTALARER</sequence>
<keyword evidence="2" id="KW-0732">Signal</keyword>
<reference evidence="3 4" key="1">
    <citation type="submission" date="2024-02" db="EMBL/GenBank/DDBJ databases">
        <authorList>
            <person name="Saticioglu I.B."/>
        </authorList>
    </citation>
    <scope>NUCLEOTIDE SEQUENCE [LARGE SCALE GENOMIC DNA]</scope>
    <source>
        <strain evidence="3 4">Mu-43</strain>
    </source>
</reference>
<name>A0ABU8LJ76_9MICO</name>
<evidence type="ECO:0000256" key="1">
    <source>
        <dbReference type="SAM" id="Phobius"/>
    </source>
</evidence>
<gene>
    <name evidence="3" type="ORF">WDU93_04210</name>
</gene>
<accession>A0ABU8LJ76</accession>
<protein>
    <recommendedName>
        <fullName evidence="5">ABC transporter permease</fullName>
    </recommendedName>
</protein>
<evidence type="ECO:0000313" key="3">
    <source>
        <dbReference type="EMBL" id="MEJ1090889.1"/>
    </source>
</evidence>
<feature type="transmembrane region" description="Helical" evidence="1">
    <location>
        <begin position="277"/>
        <end position="303"/>
    </location>
</feature>
<comment type="caution">
    <text evidence="3">The sequence shown here is derived from an EMBL/GenBank/DDBJ whole genome shotgun (WGS) entry which is preliminary data.</text>
</comment>
<keyword evidence="1" id="KW-1133">Transmembrane helix</keyword>
<dbReference type="RefSeq" id="WP_337317869.1">
    <property type="nucleotide sequence ID" value="NZ_JBBDGN010000002.1"/>
</dbReference>
<feature type="transmembrane region" description="Helical" evidence="1">
    <location>
        <begin position="246"/>
        <end position="271"/>
    </location>
</feature>
<evidence type="ECO:0000256" key="2">
    <source>
        <dbReference type="SAM" id="SignalP"/>
    </source>
</evidence>
<keyword evidence="1" id="KW-0812">Transmembrane</keyword>